<dbReference type="Proteomes" id="UP001485459">
    <property type="component" value="Chromosome"/>
</dbReference>
<evidence type="ECO:0000313" key="1">
    <source>
        <dbReference type="EMBL" id="WZN39170.1"/>
    </source>
</evidence>
<keyword evidence="2" id="KW-1185">Reference proteome</keyword>
<sequence>MDNNDIRQLSRHLAKLGLEQVVAERTASGGGFRIVYVNPNASAAQKAGKFRQEKHKAKKSSS</sequence>
<protein>
    <submittedName>
        <fullName evidence="1">Uncharacterized protein</fullName>
    </submittedName>
</protein>
<proteinExistence type="predicted"/>
<dbReference type="RefSeq" id="WP_341834167.1">
    <property type="nucleotide sequence ID" value="NZ_CP149822.1"/>
</dbReference>
<accession>A0ABZ2YJ21</accession>
<evidence type="ECO:0000313" key="2">
    <source>
        <dbReference type="Proteomes" id="UP001485459"/>
    </source>
</evidence>
<reference evidence="2" key="1">
    <citation type="submission" date="2024-03" db="EMBL/GenBank/DDBJ databases">
        <title>Chitinophaga horti sp. nov., isolated from garden soil.</title>
        <authorList>
            <person name="Lee D.S."/>
            <person name="Han D.M."/>
            <person name="Baek J.H."/>
            <person name="Choi D.G."/>
            <person name="Jeon J.H."/>
            <person name="Jeon C.O."/>
        </authorList>
    </citation>
    <scope>NUCLEOTIDE SEQUENCE [LARGE SCALE GENOMIC DNA]</scope>
    <source>
        <strain evidence="2">GPA1</strain>
    </source>
</reference>
<organism evidence="1 2">
    <name type="scientific">Chitinophaga pollutisoli</name>
    <dbReference type="NCBI Taxonomy" id="3133966"/>
    <lineage>
        <taxon>Bacteria</taxon>
        <taxon>Pseudomonadati</taxon>
        <taxon>Bacteroidota</taxon>
        <taxon>Chitinophagia</taxon>
        <taxon>Chitinophagales</taxon>
        <taxon>Chitinophagaceae</taxon>
        <taxon>Chitinophaga</taxon>
    </lineage>
</organism>
<name>A0ABZ2YJ21_9BACT</name>
<dbReference type="EMBL" id="CP149822">
    <property type="protein sequence ID" value="WZN39170.1"/>
    <property type="molecule type" value="Genomic_DNA"/>
</dbReference>
<gene>
    <name evidence="1" type="ORF">WJU16_14290</name>
</gene>